<accession>A0A7E4VAE9</accession>
<proteinExistence type="predicted"/>
<keyword evidence="2" id="KW-1185">Reference proteome</keyword>
<dbReference type="AlphaFoldDB" id="A0A7E4VAE9"/>
<evidence type="ECO:0000256" key="1">
    <source>
        <dbReference type="SAM" id="MobiDB-lite"/>
    </source>
</evidence>
<dbReference type="WBParaSite" id="Pan_g18119.t1">
    <property type="protein sequence ID" value="Pan_g18119.t1"/>
    <property type="gene ID" value="Pan_g18119"/>
</dbReference>
<protein>
    <submittedName>
        <fullName evidence="3">Uncharacterized protein</fullName>
    </submittedName>
</protein>
<evidence type="ECO:0000313" key="3">
    <source>
        <dbReference type="WBParaSite" id="Pan_g18119.t1"/>
    </source>
</evidence>
<dbReference type="Proteomes" id="UP000492821">
    <property type="component" value="Unassembled WGS sequence"/>
</dbReference>
<sequence length="66" mass="6937">MIQFDTKPIKSTPRVDAGRVFDGPARPDFLLGPPGPARLRLGRPRPACGPSQFSPSPAGPAGLTQN</sequence>
<reference evidence="3" key="2">
    <citation type="submission" date="2020-10" db="UniProtKB">
        <authorList>
            <consortium name="WormBaseParasite"/>
        </authorList>
    </citation>
    <scope>IDENTIFICATION</scope>
</reference>
<evidence type="ECO:0000313" key="2">
    <source>
        <dbReference type="Proteomes" id="UP000492821"/>
    </source>
</evidence>
<feature type="region of interest" description="Disordered" evidence="1">
    <location>
        <begin position="1"/>
        <end position="66"/>
    </location>
</feature>
<reference evidence="2" key="1">
    <citation type="journal article" date="2013" name="Genetics">
        <title>The draft genome and transcriptome of Panagrellus redivivus are shaped by the harsh demands of a free-living lifestyle.</title>
        <authorList>
            <person name="Srinivasan J."/>
            <person name="Dillman A.R."/>
            <person name="Macchietto M.G."/>
            <person name="Heikkinen L."/>
            <person name="Lakso M."/>
            <person name="Fracchia K.M."/>
            <person name="Antoshechkin I."/>
            <person name="Mortazavi A."/>
            <person name="Wong G."/>
            <person name="Sternberg P.W."/>
        </authorList>
    </citation>
    <scope>NUCLEOTIDE SEQUENCE [LARGE SCALE GENOMIC DNA]</scope>
    <source>
        <strain evidence="2">MT8872</strain>
    </source>
</reference>
<name>A0A7E4VAE9_PANRE</name>
<organism evidence="2 3">
    <name type="scientific">Panagrellus redivivus</name>
    <name type="common">Microworm</name>
    <dbReference type="NCBI Taxonomy" id="6233"/>
    <lineage>
        <taxon>Eukaryota</taxon>
        <taxon>Metazoa</taxon>
        <taxon>Ecdysozoa</taxon>
        <taxon>Nematoda</taxon>
        <taxon>Chromadorea</taxon>
        <taxon>Rhabditida</taxon>
        <taxon>Tylenchina</taxon>
        <taxon>Panagrolaimomorpha</taxon>
        <taxon>Panagrolaimoidea</taxon>
        <taxon>Panagrolaimidae</taxon>
        <taxon>Panagrellus</taxon>
    </lineage>
</organism>